<evidence type="ECO:0000313" key="1">
    <source>
        <dbReference type="EMBL" id="KAH9782672.1"/>
    </source>
</evidence>
<organism evidence="1 2">
    <name type="scientific">Citrus sinensis</name>
    <name type="common">Sweet orange</name>
    <name type="synonym">Citrus aurantium var. sinensis</name>
    <dbReference type="NCBI Taxonomy" id="2711"/>
    <lineage>
        <taxon>Eukaryota</taxon>
        <taxon>Viridiplantae</taxon>
        <taxon>Streptophyta</taxon>
        <taxon>Embryophyta</taxon>
        <taxon>Tracheophyta</taxon>
        <taxon>Spermatophyta</taxon>
        <taxon>Magnoliopsida</taxon>
        <taxon>eudicotyledons</taxon>
        <taxon>Gunneridae</taxon>
        <taxon>Pentapetalae</taxon>
        <taxon>rosids</taxon>
        <taxon>malvids</taxon>
        <taxon>Sapindales</taxon>
        <taxon>Rutaceae</taxon>
        <taxon>Aurantioideae</taxon>
        <taxon>Citrus</taxon>
    </lineage>
</organism>
<keyword evidence="2" id="KW-1185">Reference proteome</keyword>
<sequence length="2335" mass="264969">MDALIQIDLDVVLKNKRHLYDEEIWDRMNEKACGQIRSCLTKEVKYLVKDEECAVTLWRTLEEKYLVKSPENRLHAMSQVYGFRMKPGVSMHDHVSRFEKLLADLKNLDEDIKDEVKAMILLHSLPEEYSNFVTTLIYGKSVIIFKDVCTTLTSLEIRNNDKNSKRASSEALVSRDWAMEKQKKRGGKNSRSKLRSRNIARDECAFCHEKGHWRKDCPKAQKRDGKKPAAANMARKDEGSDYSLSITLAAYVASSTKGYKVTIEDGIMKFTHGAMVILQGVRCHNLYYLKGGTTDEANVVEVHSDTTKLWHVRLGHAGEKSLQTLMRHGLLKGTKTCKLNFCEHCVVGKKTRVKFGIVNHDTREILEYVHSDVWGPTKTASIGGSHYFVTSIDDFSRRVWVYTMRAKDEVLEIFVKWKKLVETQTGRKIKVLRSDNGGEYTSDPFLQVCQNEGIKRHFTVRHTPQQNGVVERMNRTLLEKIRCMLSNAGLDKKFWAEAVSYASHLVNRLPSAAIGGKTPMEMWSGKHAQDYDSLRVFGCSDYYHVKDGKLDPRARKAIFVGFKGGVENKTKTVLQRVEFDATPYVPVSSTSNKSSTMEVTPRVEEEVIFSDVSQNEETIDDVDNDDFIATRRPRREIKKHRWLTKDMVVAYALPDIDDDIPNTFCEALRSSERSPNQTTPRYKARLVAKGFAQKEGIDYNEVFSPVVKHTFIRILLAVVAEYELELAQLNVTTAFLHGDLEEEIYIIQPCGFKVAAKENHVCRSQEERDYMARVPYASAVGSLMYAIVFTRPDISQAVSMVSRYMHNPGKNQWLAVKWILRYLYGTVDVGLLFKKDCGQQCVGYCDSDFTGDLNKRRSTTGYVFTLGGVPVSWRSILQSTIALSTTEAEYMAATEAVKEAIWLKGLLGDLGVIQENITIFCDNQSAIFLSKNQTYHAQTKHIDVKYHYVREIIESGVVLLRKIDTKDNPSYMLMKVLFDRLASRNLLSFVRQLQGGVDSELKKWEKKLKMIQAVLSDAEEKQLTDEAVKMWLNELQDLAYDAEDILDEFGTQALERKLMAKNQDSTGQILSFIPASLNPNAIMSNYSMGSKIKDITSRLEQLCQYRIELGLQRIAGGASSPTAAAHQRPPSSSIPTEREVFGREEDKAKILDMVLTDTPSDHANFVVIPIVGMGGIGKTTLAREVYNDKAVEDSKFDVKAWVCVSDVFDILGISKALLESITRRPCLLNSLNEVQVELKVAVDKKRFLLVLDDVWNEDYSLWVDLKAPFLAAAPNSKMIVTTCNSNVASIMGPIEHYNLKRLLDDDCWSIFIQHALESRDLNAHQISESFHKKVVGKCGGLPLAAKTLAGLLRTTRHDAWDDILDSKLWDLPRQSDVLRVLRLSYHHLPSHLKRCFAHCAIFPKDYEFNEKELTFLWMAGGIIRQSRKNEQLEELSSKCFQDLVSRSIFQQTSSGSAKFVMHDLIHDLAELVSRETIFRLEESTNLSSRRFERVRHSSYARGRLDGKSKFEVFNEIEHLRTFLPLCIRGGVTSGYITSMVLYDLLPKFKRLRMLSLDGYRISELPIPFEDLRLLRFLNLADTDLRSLLESTRALLNLEILTLRNCSRLIKLPPKMMNLINIRHLDIRGANLLKEMPFGMKELKNLQTLSNFIVGKGETASGLEDLGSLNFLCDELCIAGLENVNNPQNAREAALCEKLNLHALTLDWGSQFDNSRDVAVEEHVLDILQPHKCIKKNCNNCVSLPSLGLLSSLKHLAVKGLKKLKSIESEVYGEGFSMPFPSLKILRFENLPEWWHWDTDIKGNVHVDIFPCLQELSVVKCPKLSEKLPELLPSLEILVSKCEKLVVSLSSYPRLCRLEVDECKELVCRTPIDSKLIKFMTISNSSLDMIGCKGMLYDSQAGSSLPKPMTTTNVLEFGKLLEPGFQILETLVIGNSEQLKPWRQGRGLSSFNRPEHRLKILAHPDEVTIEESCVSLVLFPEINFFPRNLHCLRIYNSTAFKSLPEEMMDNSSQLESLYIKDCHSLPFITRRKLPSSLKRIEIENCEKLQCLFDDKDDASSSSPSSSSSQVMLQHLSIKNCQALSSLSSGIQLLESLEELVITNCRKLESIPDGLHNLNCLQKITLVSCPSLVSFPERGLPNAISWVDISYCDKLEALPNDMHKLNSLQTLSIIQCPKLESFPEEGFPTNLRTLKIGNFKMYKTLVQWGLHRLSSLRSLYIYGCHEAECFPDEKVGMTLPTSLTHLSLLGFQKMILLSSVGFQRLTSLQCLKIWNCPNLTSFPEVGLPSSLLDLYINNCPRLKKACKRDQGKEWPKIAHIPCVVIDGKFIYDPELEV</sequence>
<dbReference type="Proteomes" id="UP000829398">
    <property type="component" value="Chromosome 3"/>
</dbReference>
<accession>A0ACB8M9W4</accession>
<reference evidence="2" key="1">
    <citation type="journal article" date="2023" name="Hortic. Res.">
        <title>A chromosome-level phased genome enabling allele-level studies in sweet orange: a case study on citrus Huanglongbing tolerance.</title>
        <authorList>
            <person name="Wu B."/>
            <person name="Yu Q."/>
            <person name="Deng Z."/>
            <person name="Duan Y."/>
            <person name="Luo F."/>
            <person name="Gmitter F. Jr."/>
        </authorList>
    </citation>
    <scope>NUCLEOTIDE SEQUENCE [LARGE SCALE GENOMIC DNA]</scope>
    <source>
        <strain evidence="2">cv. Valencia</strain>
    </source>
</reference>
<name>A0ACB8M9W4_CITSI</name>
<proteinExistence type="predicted"/>
<protein>
    <submittedName>
        <fullName evidence="1">Disease resistance protein</fullName>
    </submittedName>
</protein>
<gene>
    <name evidence="1" type="ORF">KPL71_009006</name>
</gene>
<dbReference type="EMBL" id="CM039172">
    <property type="protein sequence ID" value="KAH9782672.1"/>
    <property type="molecule type" value="Genomic_DNA"/>
</dbReference>
<evidence type="ECO:0000313" key="2">
    <source>
        <dbReference type="Proteomes" id="UP000829398"/>
    </source>
</evidence>
<comment type="caution">
    <text evidence="1">The sequence shown here is derived from an EMBL/GenBank/DDBJ whole genome shotgun (WGS) entry which is preliminary data.</text>
</comment>